<dbReference type="Proteomes" id="UP000235619">
    <property type="component" value="Unassembled WGS sequence"/>
</dbReference>
<dbReference type="HAMAP" id="MF_02019">
    <property type="entry name" value="MurF"/>
    <property type="match status" value="1"/>
</dbReference>
<dbReference type="GO" id="GO:0009252">
    <property type="term" value="P:peptidoglycan biosynthetic process"/>
    <property type="evidence" value="ECO:0007669"/>
    <property type="project" value="UniProtKB-UniRule"/>
</dbReference>
<feature type="domain" description="Mur ligase central" evidence="14">
    <location>
        <begin position="118"/>
        <end position="303"/>
    </location>
</feature>
<dbReference type="PANTHER" id="PTHR43024:SF1">
    <property type="entry name" value="UDP-N-ACETYLMURAMOYL-TRIPEPTIDE--D-ALANYL-D-ALANINE LIGASE"/>
    <property type="match status" value="1"/>
</dbReference>
<comment type="similarity">
    <text evidence="10">Belongs to the MurCDEF family. MurF subfamily.</text>
</comment>
<dbReference type="InterPro" id="IPR036565">
    <property type="entry name" value="Mur-like_cat_sf"/>
</dbReference>
<dbReference type="PANTHER" id="PTHR43024">
    <property type="entry name" value="UDP-N-ACETYLMURAMOYL-TRIPEPTIDE--D-ALANYL-D-ALANINE LIGASE"/>
    <property type="match status" value="1"/>
</dbReference>
<dbReference type="InterPro" id="IPR005863">
    <property type="entry name" value="UDP-N-AcMur_synth"/>
</dbReference>
<evidence type="ECO:0000256" key="8">
    <source>
        <dbReference type="ARBA" id="ARBA00023306"/>
    </source>
</evidence>
<evidence type="ECO:0000256" key="4">
    <source>
        <dbReference type="ARBA" id="ARBA00022741"/>
    </source>
</evidence>
<gene>
    <name evidence="10" type="primary">murF</name>
    <name evidence="16" type="ORF">C0169_01810</name>
    <name evidence="15" type="ORF">C0190_04390</name>
</gene>
<dbReference type="InterPro" id="IPR004101">
    <property type="entry name" value="Mur_ligase_C"/>
</dbReference>
<comment type="catalytic activity">
    <reaction evidence="10 11">
        <text>D-alanyl-D-alanine + UDP-N-acetyl-alpha-D-muramoyl-L-alanyl-gamma-D-glutamyl-meso-2,6-diaminopimelate + ATP = UDP-N-acetyl-alpha-D-muramoyl-L-alanyl-gamma-D-glutamyl-meso-2,6-diaminopimeloyl-D-alanyl-D-alanine + ADP + phosphate + H(+)</text>
        <dbReference type="Rhea" id="RHEA:28374"/>
        <dbReference type="ChEBI" id="CHEBI:15378"/>
        <dbReference type="ChEBI" id="CHEBI:30616"/>
        <dbReference type="ChEBI" id="CHEBI:43474"/>
        <dbReference type="ChEBI" id="CHEBI:57822"/>
        <dbReference type="ChEBI" id="CHEBI:61386"/>
        <dbReference type="ChEBI" id="CHEBI:83905"/>
        <dbReference type="ChEBI" id="CHEBI:456216"/>
        <dbReference type="EC" id="6.3.2.10"/>
    </reaction>
</comment>
<dbReference type="InterPro" id="IPR000713">
    <property type="entry name" value="Mur_ligase_N"/>
</dbReference>
<evidence type="ECO:0000256" key="1">
    <source>
        <dbReference type="ARBA" id="ARBA00022490"/>
    </source>
</evidence>
<dbReference type="EC" id="6.3.2.10" evidence="10 11"/>
<evidence type="ECO:0000256" key="9">
    <source>
        <dbReference type="ARBA" id="ARBA00023316"/>
    </source>
</evidence>
<dbReference type="AlphaFoldDB" id="A0A2N7PNG0"/>
<dbReference type="InterPro" id="IPR051046">
    <property type="entry name" value="MurCDEF_CellWall_CoF430Synth"/>
</dbReference>
<keyword evidence="8 10" id="KW-0131">Cell cycle</keyword>
<keyword evidence="2 10" id="KW-0436">Ligase</keyword>
<comment type="caution">
    <text evidence="15">The sequence shown here is derived from an EMBL/GenBank/DDBJ whole genome shotgun (WGS) entry which is preliminary data.</text>
</comment>
<evidence type="ECO:0000313" key="17">
    <source>
        <dbReference type="Proteomes" id="UP000235460"/>
    </source>
</evidence>
<comment type="function">
    <text evidence="10 11">Involved in cell wall formation. Catalyzes the final step in the synthesis of UDP-N-acetylmuramoyl-pentapeptide, the precursor of murein.</text>
</comment>
<accession>A0A2N7PNG0</accession>
<reference evidence="17 18" key="1">
    <citation type="submission" date="2018-01" db="EMBL/GenBank/DDBJ databases">
        <title>Metagenomic assembled genomes from two thermal pools in the Uzon Caldera, Kamchatka, Russia.</title>
        <authorList>
            <person name="Wilkins L."/>
            <person name="Ettinger C."/>
        </authorList>
    </citation>
    <scope>NUCLEOTIDE SEQUENCE [LARGE SCALE GENOMIC DNA]</scope>
    <source>
        <strain evidence="16">ARK-04</strain>
        <strain evidence="15">ZAV-08</strain>
    </source>
</reference>
<dbReference type="GO" id="GO:0005737">
    <property type="term" value="C:cytoplasm"/>
    <property type="evidence" value="ECO:0007669"/>
    <property type="project" value="UniProtKB-SubCell"/>
</dbReference>
<dbReference type="GO" id="GO:0008360">
    <property type="term" value="P:regulation of cell shape"/>
    <property type="evidence" value="ECO:0007669"/>
    <property type="project" value="UniProtKB-KW"/>
</dbReference>
<dbReference type="GO" id="GO:0071555">
    <property type="term" value="P:cell wall organization"/>
    <property type="evidence" value="ECO:0007669"/>
    <property type="project" value="UniProtKB-KW"/>
</dbReference>
<evidence type="ECO:0000313" key="18">
    <source>
        <dbReference type="Proteomes" id="UP000235619"/>
    </source>
</evidence>
<evidence type="ECO:0000256" key="7">
    <source>
        <dbReference type="ARBA" id="ARBA00022984"/>
    </source>
</evidence>
<dbReference type="InterPro" id="IPR035911">
    <property type="entry name" value="MurE/MurF_N"/>
</dbReference>
<dbReference type="Gene3D" id="3.40.1390.10">
    <property type="entry name" value="MurE/MurF, N-terminal domain"/>
    <property type="match status" value="1"/>
</dbReference>
<evidence type="ECO:0000313" key="15">
    <source>
        <dbReference type="EMBL" id="PMP66961.1"/>
    </source>
</evidence>
<dbReference type="GO" id="GO:0005524">
    <property type="term" value="F:ATP binding"/>
    <property type="evidence" value="ECO:0007669"/>
    <property type="project" value="UniProtKB-UniRule"/>
</dbReference>
<comment type="subcellular location">
    <subcellularLocation>
        <location evidence="10 11">Cytoplasm</location>
    </subcellularLocation>
</comment>
<dbReference type="Gene3D" id="3.40.1190.10">
    <property type="entry name" value="Mur-like, catalytic domain"/>
    <property type="match status" value="1"/>
</dbReference>
<evidence type="ECO:0000256" key="3">
    <source>
        <dbReference type="ARBA" id="ARBA00022618"/>
    </source>
</evidence>
<evidence type="ECO:0000313" key="16">
    <source>
        <dbReference type="EMBL" id="PMP97867.1"/>
    </source>
</evidence>
<dbReference type="SUPFAM" id="SSF63418">
    <property type="entry name" value="MurE/MurF N-terminal domain"/>
    <property type="match status" value="1"/>
</dbReference>
<keyword evidence="3 10" id="KW-0132">Cell division</keyword>
<evidence type="ECO:0000256" key="10">
    <source>
        <dbReference type="HAMAP-Rule" id="MF_02019"/>
    </source>
</evidence>
<comment type="pathway">
    <text evidence="10 11">Cell wall biogenesis; peptidoglycan biosynthesis.</text>
</comment>
<keyword evidence="9 10" id="KW-0961">Cell wall biogenesis/degradation</keyword>
<dbReference type="Pfam" id="PF02875">
    <property type="entry name" value="Mur_ligase_C"/>
    <property type="match status" value="1"/>
</dbReference>
<name>A0A2N7PNG0_9BACT</name>
<dbReference type="Pfam" id="PF08245">
    <property type="entry name" value="Mur_ligase_M"/>
    <property type="match status" value="1"/>
</dbReference>
<proteinExistence type="inferred from homology"/>
<evidence type="ECO:0000256" key="6">
    <source>
        <dbReference type="ARBA" id="ARBA00022960"/>
    </source>
</evidence>
<dbReference type="InterPro" id="IPR013221">
    <property type="entry name" value="Mur_ligase_cen"/>
</dbReference>
<feature type="domain" description="Mur ligase C-terminal" evidence="13">
    <location>
        <begin position="327"/>
        <end position="452"/>
    </location>
</feature>
<evidence type="ECO:0000256" key="11">
    <source>
        <dbReference type="RuleBase" id="RU004136"/>
    </source>
</evidence>
<keyword evidence="7 10" id="KW-0573">Peptidoglycan synthesis</keyword>
<evidence type="ECO:0000256" key="2">
    <source>
        <dbReference type="ARBA" id="ARBA00022598"/>
    </source>
</evidence>
<organism evidence="15 17">
    <name type="scientific">Thermodesulfobacterium geofontis</name>
    <dbReference type="NCBI Taxonomy" id="1295609"/>
    <lineage>
        <taxon>Bacteria</taxon>
        <taxon>Pseudomonadati</taxon>
        <taxon>Thermodesulfobacteriota</taxon>
        <taxon>Thermodesulfobacteria</taxon>
        <taxon>Thermodesulfobacteriales</taxon>
        <taxon>Thermodesulfobacteriaceae</taxon>
        <taxon>Thermodesulfobacterium</taxon>
    </lineage>
</organism>
<keyword evidence="4 10" id="KW-0547">Nucleotide-binding</keyword>
<evidence type="ECO:0000259" key="12">
    <source>
        <dbReference type="Pfam" id="PF01225"/>
    </source>
</evidence>
<keyword evidence="1 10" id="KW-0963">Cytoplasm</keyword>
<dbReference type="EMBL" id="PNIK01000062">
    <property type="protein sequence ID" value="PMP66961.1"/>
    <property type="molecule type" value="Genomic_DNA"/>
</dbReference>
<dbReference type="Gene3D" id="3.90.190.20">
    <property type="entry name" value="Mur ligase, C-terminal domain"/>
    <property type="match status" value="1"/>
</dbReference>
<dbReference type="UniPathway" id="UPA00219"/>
<dbReference type="SUPFAM" id="SSF53623">
    <property type="entry name" value="MurD-like peptide ligases, catalytic domain"/>
    <property type="match status" value="1"/>
</dbReference>
<evidence type="ECO:0000259" key="13">
    <source>
        <dbReference type="Pfam" id="PF02875"/>
    </source>
</evidence>
<evidence type="ECO:0000259" key="14">
    <source>
        <dbReference type="Pfam" id="PF08245"/>
    </source>
</evidence>
<dbReference type="InterPro" id="IPR036615">
    <property type="entry name" value="Mur_ligase_C_dom_sf"/>
</dbReference>
<feature type="domain" description="Mur ligase N-terminal catalytic" evidence="12">
    <location>
        <begin position="29"/>
        <end position="106"/>
    </location>
</feature>
<dbReference type="NCBIfam" id="TIGR01143">
    <property type="entry name" value="murF"/>
    <property type="match status" value="1"/>
</dbReference>
<dbReference type="Proteomes" id="UP000235460">
    <property type="component" value="Unassembled WGS sequence"/>
</dbReference>
<keyword evidence="6 10" id="KW-0133">Cell shape</keyword>
<dbReference type="GO" id="GO:0051301">
    <property type="term" value="P:cell division"/>
    <property type="evidence" value="ECO:0007669"/>
    <property type="project" value="UniProtKB-KW"/>
</dbReference>
<sequence length="468" mass="52872">MNVEIELSTESVIKAVSGILINGDMGISFKGISTDTRIIKPGYLFFALKGEKFDGHEFYKDAIEKGAKGMVISYFPKGFRVEEIPKTISVILVKDTLKALGDLASYWRDKLNSTFVAITGSCGKTTTKELTYNIISRFFKTAKNQANYNNLIGVPLSLLSIKEDTEVAILELGTNQKGEIERLSQIVKPHISVITSIYPSHLEGLNSIEGVLEEKTSLFKNTWEKGTIIYNFDQEILRKRAESFPQNKISFGFDKKADLSFKDLVFSENKIKGVIVFKEKTYPLEIENIGKHNLLNLLAGLCSAISLGLNLKEIVPLIEKEIPLYKRFKILEKKNIFIIDDTYNANPGSTKAALEYLKEISRNKKKVVILGDMKELGNESEKLHREIGGLVAEIVDFAIFTGEMAKSYEEGFKEKNQDKNCKIFNSVEEFLENFSFKEIIKEKAIILIKGSRALKMERIVERLLKELS</sequence>
<dbReference type="SUPFAM" id="SSF53244">
    <property type="entry name" value="MurD-like peptide ligases, peptide-binding domain"/>
    <property type="match status" value="1"/>
</dbReference>
<evidence type="ECO:0000256" key="5">
    <source>
        <dbReference type="ARBA" id="ARBA00022840"/>
    </source>
</evidence>
<feature type="binding site" evidence="10">
    <location>
        <begin position="120"/>
        <end position="126"/>
    </location>
    <ligand>
        <name>ATP</name>
        <dbReference type="ChEBI" id="CHEBI:30616"/>
    </ligand>
</feature>
<dbReference type="EMBL" id="PNJD01000112">
    <property type="protein sequence ID" value="PMP97867.1"/>
    <property type="molecule type" value="Genomic_DNA"/>
</dbReference>
<keyword evidence="5 10" id="KW-0067">ATP-binding</keyword>
<dbReference type="GO" id="GO:0047480">
    <property type="term" value="F:UDP-N-acetylmuramoyl-tripeptide-D-alanyl-D-alanine ligase activity"/>
    <property type="evidence" value="ECO:0007669"/>
    <property type="project" value="UniProtKB-UniRule"/>
</dbReference>
<dbReference type="Pfam" id="PF01225">
    <property type="entry name" value="Mur_ligase"/>
    <property type="match status" value="1"/>
</dbReference>
<protein>
    <recommendedName>
        <fullName evidence="10 11">UDP-N-acetylmuramoyl-tripeptide--D-alanyl-D-alanine ligase</fullName>
        <ecNumber evidence="10 11">6.3.2.10</ecNumber>
    </recommendedName>
    <alternativeName>
        <fullName evidence="10">D-alanyl-D-alanine-adding enzyme</fullName>
    </alternativeName>
</protein>